<evidence type="ECO:0000256" key="1">
    <source>
        <dbReference type="SAM" id="MobiDB-lite"/>
    </source>
</evidence>
<evidence type="ECO:0000313" key="2">
    <source>
        <dbReference type="EMBL" id="OPC84682.1"/>
    </source>
</evidence>
<protein>
    <submittedName>
        <fullName evidence="2">Uncharacterized protein</fullName>
    </submittedName>
</protein>
<comment type="caution">
    <text evidence="2">The sequence shown here is derived from an EMBL/GenBank/DDBJ whole genome shotgun (WGS) entry which is preliminary data.</text>
</comment>
<dbReference type="Proteomes" id="UP000190037">
    <property type="component" value="Unassembled WGS sequence"/>
</dbReference>
<reference evidence="2 3" key="1">
    <citation type="submission" date="2017-03" db="EMBL/GenBank/DDBJ databases">
        <title>Draft genome sequence of Streptomyces scabrisporus NF3, endophyte isolated from Amphipterygium adstringens.</title>
        <authorList>
            <person name="Vazquez M."/>
            <person name="Ceapa C.D."/>
            <person name="Rodriguez Luna D."/>
            <person name="Sanchez Esquivel S."/>
        </authorList>
    </citation>
    <scope>NUCLEOTIDE SEQUENCE [LARGE SCALE GENOMIC DNA]</scope>
    <source>
        <strain evidence="2 3">NF3</strain>
    </source>
</reference>
<organism evidence="2 3">
    <name type="scientific">Embleya scabrispora</name>
    <dbReference type="NCBI Taxonomy" id="159449"/>
    <lineage>
        <taxon>Bacteria</taxon>
        <taxon>Bacillati</taxon>
        <taxon>Actinomycetota</taxon>
        <taxon>Actinomycetes</taxon>
        <taxon>Kitasatosporales</taxon>
        <taxon>Streptomycetaceae</taxon>
        <taxon>Embleya</taxon>
    </lineage>
</organism>
<evidence type="ECO:0000313" key="3">
    <source>
        <dbReference type="Proteomes" id="UP000190037"/>
    </source>
</evidence>
<dbReference type="AlphaFoldDB" id="A0A1T3P6Q8"/>
<feature type="region of interest" description="Disordered" evidence="1">
    <location>
        <begin position="40"/>
        <end position="62"/>
    </location>
</feature>
<name>A0A1T3P6Q8_9ACTN</name>
<sequence length="62" mass="7247">MDTPEPVEERLRHYAEDAAYEDIPWLHTYDGYEEIRPYPRMTEATRGPHARSGALDEARQDA</sequence>
<accession>A0A1T3P6Q8</accession>
<dbReference type="EMBL" id="MWQN01000001">
    <property type="protein sequence ID" value="OPC84682.1"/>
    <property type="molecule type" value="Genomic_DNA"/>
</dbReference>
<proteinExistence type="predicted"/>
<gene>
    <name evidence="2" type="ORF">B4N89_30535</name>
</gene>
<keyword evidence="3" id="KW-1185">Reference proteome</keyword>